<gene>
    <name evidence="13" type="ORF">SEMRO_2483_G328940.1</name>
</gene>
<dbReference type="EMBL" id="CAICTM010002481">
    <property type="protein sequence ID" value="CAB9529372.1"/>
    <property type="molecule type" value="Genomic_DNA"/>
</dbReference>
<evidence type="ECO:0000256" key="7">
    <source>
        <dbReference type="ARBA" id="ARBA00023180"/>
    </source>
</evidence>
<dbReference type="Pfam" id="PF00003">
    <property type="entry name" value="7tm_3"/>
    <property type="match status" value="1"/>
</dbReference>
<evidence type="ECO:0000256" key="3">
    <source>
        <dbReference type="ARBA" id="ARBA00022989"/>
    </source>
</evidence>
<protein>
    <submittedName>
        <fullName evidence="13">Acid type B receptor subunit 2</fullName>
    </submittedName>
</protein>
<dbReference type="PROSITE" id="PS50259">
    <property type="entry name" value="G_PROTEIN_RECEP_F3_4"/>
    <property type="match status" value="1"/>
</dbReference>
<feature type="signal peptide" evidence="11">
    <location>
        <begin position="1"/>
        <end position="26"/>
    </location>
</feature>
<evidence type="ECO:0000256" key="4">
    <source>
        <dbReference type="ARBA" id="ARBA00023040"/>
    </source>
</evidence>
<proteinExistence type="predicted"/>
<evidence type="ECO:0000256" key="5">
    <source>
        <dbReference type="ARBA" id="ARBA00023136"/>
    </source>
</evidence>
<accession>A0A9N8EWC2</accession>
<evidence type="ECO:0000256" key="9">
    <source>
        <dbReference type="SAM" id="MobiDB-lite"/>
    </source>
</evidence>
<name>A0A9N8EWC2_9STRA</name>
<dbReference type="SUPFAM" id="SSF53822">
    <property type="entry name" value="Periplasmic binding protein-like I"/>
    <property type="match status" value="1"/>
</dbReference>
<dbReference type="CDD" id="cd15047">
    <property type="entry name" value="7tmC_GABA-B-like"/>
    <property type="match status" value="1"/>
</dbReference>
<keyword evidence="8" id="KW-0807">Transducer</keyword>
<feature type="region of interest" description="Disordered" evidence="9">
    <location>
        <begin position="880"/>
        <end position="920"/>
    </location>
</feature>
<comment type="subcellular location">
    <subcellularLocation>
        <location evidence="1">Membrane</location>
        <topology evidence="1">Multi-pass membrane protein</topology>
    </subcellularLocation>
</comment>
<keyword evidence="3 10" id="KW-1133">Transmembrane helix</keyword>
<dbReference type="GO" id="GO:0038039">
    <property type="term" value="C:G protein-coupled receptor heterodimeric complex"/>
    <property type="evidence" value="ECO:0007669"/>
    <property type="project" value="TreeGrafter"/>
</dbReference>
<reference evidence="13" key="1">
    <citation type="submission" date="2020-06" db="EMBL/GenBank/DDBJ databases">
        <authorList>
            <consortium name="Plant Systems Biology data submission"/>
        </authorList>
    </citation>
    <scope>NUCLEOTIDE SEQUENCE</scope>
    <source>
        <strain evidence="13">D6</strain>
    </source>
</reference>
<evidence type="ECO:0000259" key="12">
    <source>
        <dbReference type="PROSITE" id="PS50259"/>
    </source>
</evidence>
<evidence type="ECO:0000313" key="13">
    <source>
        <dbReference type="EMBL" id="CAB9529372.1"/>
    </source>
</evidence>
<dbReference type="Proteomes" id="UP001153069">
    <property type="component" value="Unassembled WGS sequence"/>
</dbReference>
<evidence type="ECO:0000256" key="2">
    <source>
        <dbReference type="ARBA" id="ARBA00022692"/>
    </source>
</evidence>
<evidence type="ECO:0000256" key="1">
    <source>
        <dbReference type="ARBA" id="ARBA00004141"/>
    </source>
</evidence>
<dbReference type="InterPro" id="IPR028082">
    <property type="entry name" value="Peripla_BP_I"/>
</dbReference>
<dbReference type="InterPro" id="IPR017978">
    <property type="entry name" value="GPCR_3_C"/>
</dbReference>
<keyword evidence="4" id="KW-0297">G-protein coupled receptor</keyword>
<evidence type="ECO:0000313" key="14">
    <source>
        <dbReference type="Proteomes" id="UP001153069"/>
    </source>
</evidence>
<feature type="transmembrane region" description="Helical" evidence="10">
    <location>
        <begin position="768"/>
        <end position="791"/>
    </location>
</feature>
<keyword evidence="6 13" id="KW-0675">Receptor</keyword>
<feature type="domain" description="G-protein coupled receptors family 3 profile" evidence="12">
    <location>
        <begin position="663"/>
        <end position="856"/>
    </location>
</feature>
<comment type="caution">
    <text evidence="13">The sequence shown here is derived from an EMBL/GenBank/DDBJ whole genome shotgun (WGS) entry which is preliminary data.</text>
</comment>
<evidence type="ECO:0000256" key="8">
    <source>
        <dbReference type="ARBA" id="ARBA00023224"/>
    </source>
</evidence>
<keyword evidence="5 10" id="KW-0472">Membrane</keyword>
<keyword evidence="11" id="KW-0732">Signal</keyword>
<feature type="transmembrane region" description="Helical" evidence="10">
    <location>
        <begin position="661"/>
        <end position="686"/>
    </location>
</feature>
<organism evidence="13 14">
    <name type="scientific">Seminavis robusta</name>
    <dbReference type="NCBI Taxonomy" id="568900"/>
    <lineage>
        <taxon>Eukaryota</taxon>
        <taxon>Sar</taxon>
        <taxon>Stramenopiles</taxon>
        <taxon>Ochrophyta</taxon>
        <taxon>Bacillariophyta</taxon>
        <taxon>Bacillariophyceae</taxon>
        <taxon>Bacillariophycidae</taxon>
        <taxon>Naviculales</taxon>
        <taxon>Naviculaceae</taxon>
        <taxon>Seminavis</taxon>
    </lineage>
</organism>
<evidence type="ECO:0000256" key="11">
    <source>
        <dbReference type="SAM" id="SignalP"/>
    </source>
</evidence>
<dbReference type="PANTHER" id="PTHR10519:SF20">
    <property type="entry name" value="G-PROTEIN COUPLED RECEPTOR 156-RELATED"/>
    <property type="match status" value="1"/>
</dbReference>
<keyword evidence="7" id="KW-0325">Glycoprotein</keyword>
<evidence type="ECO:0000256" key="6">
    <source>
        <dbReference type="ARBA" id="ARBA00023170"/>
    </source>
</evidence>
<feature type="transmembrane region" description="Helical" evidence="10">
    <location>
        <begin position="593"/>
        <end position="617"/>
    </location>
</feature>
<feature type="transmembrane region" description="Helical" evidence="10">
    <location>
        <begin position="707"/>
        <end position="732"/>
    </location>
</feature>
<dbReference type="OrthoDB" id="40097at2759"/>
<dbReference type="PRINTS" id="PR01176">
    <property type="entry name" value="GABABRECEPTR"/>
</dbReference>
<dbReference type="InterPro" id="IPR002455">
    <property type="entry name" value="GPCR3_GABA-B"/>
</dbReference>
<keyword evidence="2 10" id="KW-0812">Transmembrane</keyword>
<dbReference type="GO" id="GO:0004965">
    <property type="term" value="F:G protein-coupled GABA receptor activity"/>
    <property type="evidence" value="ECO:0007669"/>
    <property type="project" value="InterPro"/>
</dbReference>
<feature type="transmembrane region" description="Helical" evidence="10">
    <location>
        <begin position="831"/>
        <end position="853"/>
    </location>
</feature>
<dbReference type="AlphaFoldDB" id="A0A9N8EWC2"/>
<feature type="transmembrane region" description="Helical" evidence="10">
    <location>
        <begin position="803"/>
        <end position="825"/>
    </location>
</feature>
<feature type="transmembrane region" description="Helical" evidence="10">
    <location>
        <begin position="629"/>
        <end position="649"/>
    </location>
</feature>
<feature type="chain" id="PRO_5040308188" evidence="11">
    <location>
        <begin position="27"/>
        <end position="920"/>
    </location>
</feature>
<dbReference type="PANTHER" id="PTHR10519">
    <property type="entry name" value="GABA-B RECEPTOR"/>
    <property type="match status" value="1"/>
</dbReference>
<keyword evidence="14" id="KW-1185">Reference proteome</keyword>
<evidence type="ECO:0000256" key="10">
    <source>
        <dbReference type="SAM" id="Phobius"/>
    </source>
</evidence>
<sequence>MRGPDIGLVLLLAVGAILFNLDQAGATRRNILEEASNPAINLNSTLQYDYLPICNLTTKQLGESDSTAIIEPCILHDVFPAPNNITEAQHNHSSIITVVGVFPSHYPQHRDGAVVAVQKINEDNHGRGAKIGFNGDHFLQFRLVIAIAGNSQHMSPETYAKNHECILESMIGSLKPQYIMGSSSFVAKHDKRIAGEYQTIVLSQVGPDVFYTQDSNDYVFGVHIRSETYGIPAFQALKFSVEDRTKQKIRILHRDRSEFFNSTCLEIYKHALQDGFTDAVAISYNPEGDHDDNGVQNQHDVAFLRALADDMCPPNQTASNDDPQTAIWACVLTDLETNTVLDRWKENGCRPSSLWLTTASWAYAERFPERLPYTQSGGQWHKAMMYSDEYFPNGQAMLDYLESWFGYAPAYGALGAYHAIYLMYKNTASFVKTKDFPNVHDIYQNQYEEIRRHLLGLSVRRSLYGLTSFDENQRNIGRGSAGMQWGIPFGSSTNETEMELLLVSPIDQAEVAVEVPAPTALDCLASYFVNQSAIAEESSILTDKCSPCPVDTYRMVGMSSYECQPCKDGSGTDASAGAAICHQVEDNLIPRGLLAFGYCIMSLSLCCSLGFGVWTVIHRHDAVVKIGQIEFLLLICLGSMISSSSIIPLSIQAGTKDNTSAASAACITIPWLYSTGWITQYASLFAKSYRMFQMVQNSTAMRRTSVTAWDVAYLVLGCLVINWAVLTAWTAVDPLTWTRDDVGTTVDEEAGIMTTESVAGCSSDNMGAWLGSLLSFHLTIMIATNMLLWKLRGVRDRYQESKYITLASLFAFEFLLLGVPILIAVGDSSEARHIALVCIIGLTDLGVLLFVFVPKIRYQQKGLPAGMTVGKSILKSSHFKPALRGSNNGESTTRRPAVLTESDLELKPALQEEGEQKTQL</sequence>